<keyword evidence="1" id="KW-0732">Signal</keyword>
<dbReference type="OrthoDB" id="5055220at2759"/>
<feature type="signal peptide" evidence="1">
    <location>
        <begin position="1"/>
        <end position="21"/>
    </location>
</feature>
<protein>
    <recommendedName>
        <fullName evidence="2">Apple domain-containing protein</fullName>
    </recommendedName>
</protein>
<reference evidence="3" key="1">
    <citation type="submission" date="2020-03" db="EMBL/GenBank/DDBJ databases">
        <title>Draft Genome Sequence of Cylindrodendrum hubeiense.</title>
        <authorList>
            <person name="Buettner E."/>
            <person name="Kellner H."/>
        </authorList>
    </citation>
    <scope>NUCLEOTIDE SEQUENCE</scope>
    <source>
        <strain evidence="3">IHI 201604</strain>
    </source>
</reference>
<evidence type="ECO:0000256" key="1">
    <source>
        <dbReference type="SAM" id="SignalP"/>
    </source>
</evidence>
<evidence type="ECO:0000259" key="2">
    <source>
        <dbReference type="PROSITE" id="PS50948"/>
    </source>
</evidence>
<proteinExistence type="predicted"/>
<name>A0A9P5HG55_9HYPO</name>
<feature type="domain" description="Apple" evidence="2">
    <location>
        <begin position="45"/>
        <end position="119"/>
    </location>
</feature>
<organism evidence="3 4">
    <name type="scientific">Cylindrodendrum hubeiense</name>
    <dbReference type="NCBI Taxonomy" id="595255"/>
    <lineage>
        <taxon>Eukaryota</taxon>
        <taxon>Fungi</taxon>
        <taxon>Dikarya</taxon>
        <taxon>Ascomycota</taxon>
        <taxon>Pezizomycotina</taxon>
        <taxon>Sordariomycetes</taxon>
        <taxon>Hypocreomycetidae</taxon>
        <taxon>Hypocreales</taxon>
        <taxon>Nectriaceae</taxon>
        <taxon>Cylindrodendrum</taxon>
    </lineage>
</organism>
<comment type="caution">
    <text evidence="3">The sequence shown here is derived from an EMBL/GenBank/DDBJ whole genome shotgun (WGS) entry which is preliminary data.</text>
</comment>
<dbReference type="EMBL" id="JAANBB010000006">
    <property type="protein sequence ID" value="KAF7557315.1"/>
    <property type="molecule type" value="Genomic_DNA"/>
</dbReference>
<sequence>MVSIKLIATLAVAFTLGGVQATPLAPVARGVTCGAVDAPTDSLTCGSAGYVINNAAELRSQTTSTIEDCASACYDLGPCYVFTYNDSGFCQLFLGVIKDMNDFQFTDITPETKYYDVDCFSCS</sequence>
<dbReference type="InterPro" id="IPR003609">
    <property type="entry name" value="Pan_app"/>
</dbReference>
<gene>
    <name evidence="3" type="ORF">G7Z17_g816</name>
</gene>
<feature type="chain" id="PRO_5040425874" description="Apple domain-containing protein" evidence="1">
    <location>
        <begin position="22"/>
        <end position="123"/>
    </location>
</feature>
<dbReference type="Proteomes" id="UP000722485">
    <property type="component" value="Unassembled WGS sequence"/>
</dbReference>
<evidence type="ECO:0000313" key="4">
    <source>
        <dbReference type="Proteomes" id="UP000722485"/>
    </source>
</evidence>
<accession>A0A9P5HG55</accession>
<dbReference type="AlphaFoldDB" id="A0A9P5HG55"/>
<dbReference type="PROSITE" id="PS50948">
    <property type="entry name" value="PAN"/>
    <property type="match status" value="1"/>
</dbReference>
<evidence type="ECO:0000313" key="3">
    <source>
        <dbReference type="EMBL" id="KAF7557315.1"/>
    </source>
</evidence>
<keyword evidence="4" id="KW-1185">Reference proteome</keyword>
<dbReference type="Gene3D" id="3.50.4.10">
    <property type="entry name" value="Hepatocyte Growth Factor"/>
    <property type="match status" value="1"/>
</dbReference>
<dbReference type="Pfam" id="PF00024">
    <property type="entry name" value="PAN_1"/>
    <property type="match status" value="1"/>
</dbReference>